<comment type="caution">
    <text evidence="1">The sequence shown here is derived from an EMBL/GenBank/DDBJ whole genome shotgun (WGS) entry which is preliminary data.</text>
</comment>
<protein>
    <submittedName>
        <fullName evidence="1">Uncharacterized protein</fullName>
    </submittedName>
</protein>
<name>A0ABU1MNV1_9SPHN</name>
<evidence type="ECO:0000313" key="1">
    <source>
        <dbReference type="EMBL" id="MDR6512009.1"/>
    </source>
</evidence>
<dbReference type="RefSeq" id="WP_169047715.1">
    <property type="nucleotide sequence ID" value="NZ_JAVDRD010000007.1"/>
</dbReference>
<organism evidence="1 2">
    <name type="scientific">Novosphingobium capsulatum</name>
    <dbReference type="NCBI Taxonomy" id="13688"/>
    <lineage>
        <taxon>Bacteria</taxon>
        <taxon>Pseudomonadati</taxon>
        <taxon>Pseudomonadota</taxon>
        <taxon>Alphaproteobacteria</taxon>
        <taxon>Sphingomonadales</taxon>
        <taxon>Sphingomonadaceae</taxon>
        <taxon>Novosphingobium</taxon>
    </lineage>
</organism>
<accession>A0ABU1MNV1</accession>
<gene>
    <name evidence="1" type="ORF">J2792_002892</name>
</gene>
<dbReference type="Proteomes" id="UP001184150">
    <property type="component" value="Unassembled WGS sequence"/>
</dbReference>
<evidence type="ECO:0000313" key="2">
    <source>
        <dbReference type="Proteomes" id="UP001184150"/>
    </source>
</evidence>
<proteinExistence type="predicted"/>
<dbReference type="EMBL" id="JAVDRD010000007">
    <property type="protein sequence ID" value="MDR6512009.1"/>
    <property type="molecule type" value="Genomic_DNA"/>
</dbReference>
<sequence>MDDLVDGGNAQRGCGAFDGSLEVLGCVRLFGDFQRSTAGLGKRDAALLAGSAAVGENVTKP</sequence>
<reference evidence="1 2" key="1">
    <citation type="submission" date="2023-07" db="EMBL/GenBank/DDBJ databases">
        <title>Sorghum-associated microbial communities from plants grown in Nebraska, USA.</title>
        <authorList>
            <person name="Schachtman D."/>
        </authorList>
    </citation>
    <scope>NUCLEOTIDE SEQUENCE [LARGE SCALE GENOMIC DNA]</scope>
    <source>
        <strain evidence="1 2">DS1027</strain>
    </source>
</reference>
<keyword evidence="2" id="KW-1185">Reference proteome</keyword>